<comment type="similarity">
    <text evidence="1">Belongs to the HesB/IscA family.</text>
</comment>
<evidence type="ECO:0000313" key="3">
    <source>
        <dbReference type="EMBL" id="KOO26108.1"/>
    </source>
</evidence>
<proteinExistence type="inferred from homology"/>
<dbReference type="AlphaFoldDB" id="A0A0M0JIP7"/>
<name>A0A0M0JIP7_9EUKA</name>
<organism evidence="3 4">
    <name type="scientific">Chrysochromulina tobinii</name>
    <dbReference type="NCBI Taxonomy" id="1460289"/>
    <lineage>
        <taxon>Eukaryota</taxon>
        <taxon>Haptista</taxon>
        <taxon>Haptophyta</taxon>
        <taxon>Prymnesiophyceae</taxon>
        <taxon>Prymnesiales</taxon>
        <taxon>Chrysochromulinaceae</taxon>
        <taxon>Chrysochromulina</taxon>
    </lineage>
</organism>
<gene>
    <name evidence="3" type="ORF">Ctob_012443</name>
</gene>
<dbReference type="GO" id="GO:0051537">
    <property type="term" value="F:2 iron, 2 sulfur cluster binding"/>
    <property type="evidence" value="ECO:0007669"/>
    <property type="project" value="TreeGrafter"/>
</dbReference>
<dbReference type="NCBIfam" id="TIGR00049">
    <property type="entry name" value="iron-sulfur cluster assembly accessory protein"/>
    <property type="match status" value="1"/>
</dbReference>
<comment type="caution">
    <text evidence="3">The sequence shown here is derived from an EMBL/GenBank/DDBJ whole genome shotgun (WGS) entry which is preliminary data.</text>
</comment>
<dbReference type="Proteomes" id="UP000037460">
    <property type="component" value="Unassembled WGS sequence"/>
</dbReference>
<dbReference type="PANTHER" id="PTHR43011">
    <property type="entry name" value="IRON-SULFUR CLUSTER ASSEMBLY 2 HOMOLOG, MITOCHONDRIAL"/>
    <property type="match status" value="1"/>
</dbReference>
<reference evidence="4" key="1">
    <citation type="journal article" date="2015" name="PLoS Genet.">
        <title>Genome Sequence and Transcriptome Analyses of Chrysochromulina tobin: Metabolic Tools for Enhanced Algal Fitness in the Prominent Order Prymnesiales (Haptophyceae).</title>
        <authorList>
            <person name="Hovde B.T."/>
            <person name="Deodato C.R."/>
            <person name="Hunsperger H.M."/>
            <person name="Ryken S.A."/>
            <person name="Yost W."/>
            <person name="Jha R.K."/>
            <person name="Patterson J."/>
            <person name="Monnat R.J. Jr."/>
            <person name="Barlow S.B."/>
            <person name="Starkenburg S.R."/>
            <person name="Cattolico R.A."/>
        </authorList>
    </citation>
    <scope>NUCLEOTIDE SEQUENCE</scope>
    <source>
        <strain evidence="4">CCMP291</strain>
    </source>
</reference>
<keyword evidence="4" id="KW-1185">Reference proteome</keyword>
<dbReference type="OrthoDB" id="1938621at2759"/>
<dbReference type="FunFam" id="2.60.300.12:FF:000013">
    <property type="entry name" value="Iron-sulfur assembly protein 2"/>
    <property type="match status" value="1"/>
</dbReference>
<protein>
    <submittedName>
        <fullName evidence="3">Iron-sulfur cluster assembly accessory protein</fullName>
    </submittedName>
</protein>
<evidence type="ECO:0000313" key="4">
    <source>
        <dbReference type="Proteomes" id="UP000037460"/>
    </source>
</evidence>
<feature type="domain" description="Core" evidence="2">
    <location>
        <begin position="66"/>
        <end position="169"/>
    </location>
</feature>
<dbReference type="Pfam" id="PF01521">
    <property type="entry name" value="Fe-S_biosyn"/>
    <property type="match status" value="1"/>
</dbReference>
<dbReference type="GO" id="GO:0016226">
    <property type="term" value="P:iron-sulfur cluster assembly"/>
    <property type="evidence" value="ECO:0007669"/>
    <property type="project" value="InterPro"/>
</dbReference>
<sequence>MLANRARRLTLVLGRRPLPIAARPCVNHLLAHRWPNSGRSSSSVATSAAAPPLPIAVVAQQQVDRLMITEAAAKRILHLNSSKGQQRLLRLSVEPGGCSGFSYKFNMAEAATVDAEEDVIFEKLGARVVVDGSSLALLDGATVDFKDEMAKSAFIVSANPMSDASCGCGTSFTAKEVL</sequence>
<dbReference type="InterPro" id="IPR016092">
    <property type="entry name" value="ATAP"/>
</dbReference>
<dbReference type="SUPFAM" id="SSF89360">
    <property type="entry name" value="HesB-like domain"/>
    <property type="match status" value="1"/>
</dbReference>
<dbReference type="GO" id="GO:0005739">
    <property type="term" value="C:mitochondrion"/>
    <property type="evidence" value="ECO:0007669"/>
    <property type="project" value="TreeGrafter"/>
</dbReference>
<dbReference type="GO" id="GO:0005506">
    <property type="term" value="F:iron ion binding"/>
    <property type="evidence" value="ECO:0007669"/>
    <property type="project" value="TreeGrafter"/>
</dbReference>
<dbReference type="EMBL" id="JWZX01002891">
    <property type="protein sequence ID" value="KOO26108.1"/>
    <property type="molecule type" value="Genomic_DNA"/>
</dbReference>
<dbReference type="GO" id="GO:0051539">
    <property type="term" value="F:4 iron, 4 sulfur cluster binding"/>
    <property type="evidence" value="ECO:0007669"/>
    <property type="project" value="TreeGrafter"/>
</dbReference>
<evidence type="ECO:0000256" key="1">
    <source>
        <dbReference type="ARBA" id="ARBA00006718"/>
    </source>
</evidence>
<dbReference type="InterPro" id="IPR035903">
    <property type="entry name" value="HesB-like_dom_sf"/>
</dbReference>
<dbReference type="PANTHER" id="PTHR43011:SF1">
    <property type="entry name" value="IRON-SULFUR CLUSTER ASSEMBLY 2 HOMOLOG, MITOCHONDRIAL"/>
    <property type="match status" value="1"/>
</dbReference>
<dbReference type="Gene3D" id="2.60.300.12">
    <property type="entry name" value="HesB-like domain"/>
    <property type="match status" value="1"/>
</dbReference>
<accession>A0A0M0JIP7</accession>
<dbReference type="InterPro" id="IPR000361">
    <property type="entry name" value="ATAP_core_dom"/>
</dbReference>
<evidence type="ECO:0000259" key="2">
    <source>
        <dbReference type="Pfam" id="PF01521"/>
    </source>
</evidence>